<name>A0A9E3H570_9NOST</name>
<evidence type="ECO:0000313" key="1">
    <source>
        <dbReference type="EMBL" id="MBW4430266.1"/>
    </source>
</evidence>
<protein>
    <submittedName>
        <fullName evidence="1">Uncharacterized protein</fullName>
    </submittedName>
</protein>
<dbReference type="Proteomes" id="UP000813215">
    <property type="component" value="Unassembled WGS sequence"/>
</dbReference>
<comment type="caution">
    <text evidence="1">The sequence shown here is derived from an EMBL/GenBank/DDBJ whole genome shotgun (WGS) entry which is preliminary data.</text>
</comment>
<sequence length="106" mass="12780">MSNIEKAIEILESIVPKEDQKWNKEYRAKIHHDLKEVITLLSNLSPTVTFWEANYHKSKIKIQEFQSLSAIPKKDEDILFMDKYWKILRIIHELENNHIDIYLEEE</sequence>
<evidence type="ECO:0000313" key="2">
    <source>
        <dbReference type="Proteomes" id="UP000813215"/>
    </source>
</evidence>
<dbReference type="AlphaFoldDB" id="A0A9E3H570"/>
<reference evidence="1" key="1">
    <citation type="submission" date="2021-05" db="EMBL/GenBank/DDBJ databases">
        <authorList>
            <person name="Pietrasiak N."/>
            <person name="Ward R."/>
            <person name="Stajich J.E."/>
            <person name="Kurbessoian T."/>
        </authorList>
    </citation>
    <scope>NUCLEOTIDE SEQUENCE</scope>
    <source>
        <strain evidence="1">HA4357-MV3</strain>
    </source>
</reference>
<accession>A0A9E3H570</accession>
<reference evidence="1" key="2">
    <citation type="journal article" date="2022" name="Microbiol. Resour. Announc.">
        <title>Metagenome Sequencing to Explore Phylogenomics of Terrestrial Cyanobacteria.</title>
        <authorList>
            <person name="Ward R.D."/>
            <person name="Stajich J.E."/>
            <person name="Johansen J.R."/>
            <person name="Huntemann M."/>
            <person name="Clum A."/>
            <person name="Foster B."/>
            <person name="Foster B."/>
            <person name="Roux S."/>
            <person name="Palaniappan K."/>
            <person name="Varghese N."/>
            <person name="Mukherjee S."/>
            <person name="Reddy T.B.K."/>
            <person name="Daum C."/>
            <person name="Copeland A."/>
            <person name="Chen I.A."/>
            <person name="Ivanova N.N."/>
            <person name="Kyrpides N.C."/>
            <person name="Shapiro N."/>
            <person name="Eloe-Fadrosh E.A."/>
            <person name="Pietrasiak N."/>
        </authorList>
    </citation>
    <scope>NUCLEOTIDE SEQUENCE</scope>
    <source>
        <strain evidence="1">HA4357-MV3</strain>
    </source>
</reference>
<organism evidence="1 2">
    <name type="scientific">Pelatocladus maniniholoensis HA4357-MV3</name>
    <dbReference type="NCBI Taxonomy" id="1117104"/>
    <lineage>
        <taxon>Bacteria</taxon>
        <taxon>Bacillati</taxon>
        <taxon>Cyanobacteriota</taxon>
        <taxon>Cyanophyceae</taxon>
        <taxon>Nostocales</taxon>
        <taxon>Nostocaceae</taxon>
        <taxon>Pelatocladus</taxon>
    </lineage>
</organism>
<gene>
    <name evidence="1" type="ORF">KME28_00445</name>
</gene>
<dbReference type="EMBL" id="JAHHHW010000006">
    <property type="protein sequence ID" value="MBW4430266.1"/>
    <property type="molecule type" value="Genomic_DNA"/>
</dbReference>
<proteinExistence type="predicted"/>